<organism evidence="3 4">
    <name type="scientific">Streptococcus parauberis</name>
    <dbReference type="NCBI Taxonomy" id="1348"/>
    <lineage>
        <taxon>Bacteria</taxon>
        <taxon>Bacillati</taxon>
        <taxon>Bacillota</taxon>
        <taxon>Bacilli</taxon>
        <taxon>Lactobacillales</taxon>
        <taxon>Streptococcaceae</taxon>
        <taxon>Streptococcus</taxon>
    </lineage>
</organism>
<keyword evidence="2" id="KW-0732">Signal</keyword>
<dbReference type="PROSITE" id="PS51257">
    <property type="entry name" value="PROKAR_LIPOPROTEIN"/>
    <property type="match status" value="1"/>
</dbReference>
<evidence type="ECO:0008006" key="5">
    <source>
        <dbReference type="Google" id="ProtNLM"/>
    </source>
</evidence>
<comment type="caution">
    <text evidence="3">The sequence shown here is derived from an EMBL/GenBank/DDBJ whole genome shotgun (WGS) entry which is preliminary data.</text>
</comment>
<keyword evidence="1" id="KW-0472">Membrane</keyword>
<evidence type="ECO:0000256" key="2">
    <source>
        <dbReference type="SAM" id="SignalP"/>
    </source>
</evidence>
<accession>A0AAE4HX11</accession>
<feature type="signal peptide" evidence="2">
    <location>
        <begin position="1"/>
        <end position="23"/>
    </location>
</feature>
<evidence type="ECO:0000256" key="1">
    <source>
        <dbReference type="SAM" id="Phobius"/>
    </source>
</evidence>
<evidence type="ECO:0000313" key="3">
    <source>
        <dbReference type="EMBL" id="MDT2730987.1"/>
    </source>
</evidence>
<protein>
    <recommendedName>
        <fullName evidence="5">Lipoprotein</fullName>
    </recommendedName>
</protein>
<keyword evidence="1" id="KW-1133">Transmembrane helix</keyword>
<proteinExistence type="predicted"/>
<feature type="chain" id="PRO_5041945946" description="Lipoprotein" evidence="2">
    <location>
        <begin position="24"/>
        <end position="558"/>
    </location>
</feature>
<dbReference type="EMBL" id="JARQAG010000001">
    <property type="protein sequence ID" value="MDT2730987.1"/>
    <property type="molecule type" value="Genomic_DNA"/>
</dbReference>
<keyword evidence="1" id="KW-0812">Transmembrane</keyword>
<name>A0AAE4HX11_9STRE</name>
<dbReference type="Proteomes" id="UP001180515">
    <property type="component" value="Unassembled WGS sequence"/>
</dbReference>
<dbReference type="RefSeq" id="WP_311981881.1">
    <property type="nucleotide sequence ID" value="NZ_JARQAG010000001.1"/>
</dbReference>
<gene>
    <name evidence="3" type="ORF">P7G31_01805</name>
</gene>
<feature type="transmembrane region" description="Helical" evidence="1">
    <location>
        <begin position="535"/>
        <end position="554"/>
    </location>
</feature>
<reference evidence="3" key="1">
    <citation type="submission" date="2023-03" db="EMBL/GenBank/DDBJ databases">
        <authorList>
            <person name="Shen W."/>
            <person name="Cai J."/>
        </authorList>
    </citation>
    <scope>NUCLEOTIDE SEQUENCE</scope>
    <source>
        <strain evidence="3">P82-2</strain>
    </source>
</reference>
<dbReference type="AlphaFoldDB" id="A0AAE4HX11"/>
<sequence length="558" mass="64432">MKKKTLIVITLLLLLTGCKPNLKNQNQTTNVEISAYYLNENIPEPNVQIIAKNYQTVLNKIKTGDFTKKDFEHYSFDEIQKAYSFSKQIVTLPNGLRFGKNIKNNSSDAEQIIKYISFKTMDYLDFLNNFDNSSVVVLTTPENKRHKFTNANGIAVGTVKKGFTIFVNSEDPKKLVLKTIKKKGTIYVGNTQPINPQIHISGAEKKRGKYSIDFGKKIQYHIPVNKVNQIQIKVTPHFIIDNTNIPIKKEKNLIENKYFVESFLNKNENFNENKIAEGISTLDYTKLILFDVAQFQGKELIIEGHITSSVDYNVAEKVSGKSHNISVQNQRITQGIVVSSDDNYFFTPLLYSYGINFVSVLNDTHQLYSRAEYSLIRKNKHNQEWVFQKNGNSETTWIKLNKKNKKETIANHTLKSGYIYYTDSHYFKIPYNMDLWNYNPKKQEKANNALIKFRGLSKNYTYRIVLNKSAYEIKDKSVANNFKLDSKSIKSAKDNDYQINGFINDQKYGQEEYNAIHLKKQHQIVKENINPKIKLFLALGLFGIIILTLCYLILKKSK</sequence>
<evidence type="ECO:0000313" key="4">
    <source>
        <dbReference type="Proteomes" id="UP001180515"/>
    </source>
</evidence>